<dbReference type="PROSITE" id="PS00072">
    <property type="entry name" value="ACYL_COA_DH_1"/>
    <property type="match status" value="1"/>
</dbReference>
<keyword evidence="5" id="KW-0560">Oxidoreductase</keyword>
<dbReference type="PANTHER" id="PTHR43292:SF4">
    <property type="entry name" value="ACYL-COA DEHYDROGENASE FADE34"/>
    <property type="match status" value="1"/>
</dbReference>
<dbReference type="Pfam" id="PF02771">
    <property type="entry name" value="Acyl-CoA_dh_N"/>
    <property type="match status" value="1"/>
</dbReference>
<dbReference type="FunFam" id="2.40.110.10:FF:000002">
    <property type="entry name" value="Acyl-CoA dehydrogenase fadE12"/>
    <property type="match status" value="1"/>
</dbReference>
<dbReference type="InterPro" id="IPR006089">
    <property type="entry name" value="Acyl-CoA_DH_CS"/>
</dbReference>
<accession>X0TF85</accession>
<dbReference type="InterPro" id="IPR046373">
    <property type="entry name" value="Acyl-CoA_Oxase/DH_mid-dom_sf"/>
</dbReference>
<evidence type="ECO:0008006" key="9">
    <source>
        <dbReference type="Google" id="ProtNLM"/>
    </source>
</evidence>
<dbReference type="Gene3D" id="2.40.110.10">
    <property type="entry name" value="Butyryl-CoA Dehydrogenase, subunit A, domain 2"/>
    <property type="match status" value="1"/>
</dbReference>
<organism evidence="8">
    <name type="scientific">marine sediment metagenome</name>
    <dbReference type="NCBI Taxonomy" id="412755"/>
    <lineage>
        <taxon>unclassified sequences</taxon>
        <taxon>metagenomes</taxon>
        <taxon>ecological metagenomes</taxon>
    </lineage>
</organism>
<dbReference type="AlphaFoldDB" id="X0TF85"/>
<keyword evidence="4" id="KW-0274">FAD</keyword>
<name>X0TF85_9ZZZZ</name>
<protein>
    <recommendedName>
        <fullName evidence="9">Acyl-CoA dehydrogenase/oxidase N-terminal domain-containing protein</fullName>
    </recommendedName>
</protein>
<dbReference type="Pfam" id="PF02770">
    <property type="entry name" value="Acyl-CoA_dh_M"/>
    <property type="match status" value="1"/>
</dbReference>
<evidence type="ECO:0000259" key="6">
    <source>
        <dbReference type="Pfam" id="PF02770"/>
    </source>
</evidence>
<dbReference type="GO" id="GO:0050660">
    <property type="term" value="F:flavin adenine dinucleotide binding"/>
    <property type="evidence" value="ECO:0007669"/>
    <property type="project" value="InterPro"/>
</dbReference>
<dbReference type="SUPFAM" id="SSF56645">
    <property type="entry name" value="Acyl-CoA dehydrogenase NM domain-like"/>
    <property type="match status" value="1"/>
</dbReference>
<evidence type="ECO:0000256" key="2">
    <source>
        <dbReference type="ARBA" id="ARBA00009347"/>
    </source>
</evidence>
<dbReference type="EMBL" id="BARS01010317">
    <property type="protein sequence ID" value="GAF92218.1"/>
    <property type="molecule type" value="Genomic_DNA"/>
</dbReference>
<dbReference type="InterPro" id="IPR052161">
    <property type="entry name" value="Mycobact_Acyl-CoA_DH"/>
</dbReference>
<dbReference type="InterPro" id="IPR013786">
    <property type="entry name" value="AcylCoA_DH/ox_N"/>
</dbReference>
<evidence type="ECO:0000256" key="1">
    <source>
        <dbReference type="ARBA" id="ARBA00001974"/>
    </source>
</evidence>
<evidence type="ECO:0000256" key="3">
    <source>
        <dbReference type="ARBA" id="ARBA00022630"/>
    </source>
</evidence>
<dbReference type="InterPro" id="IPR009100">
    <property type="entry name" value="AcylCoA_DH/oxidase_NM_dom_sf"/>
</dbReference>
<comment type="cofactor">
    <cofactor evidence="1">
        <name>FAD</name>
        <dbReference type="ChEBI" id="CHEBI:57692"/>
    </cofactor>
</comment>
<dbReference type="GO" id="GO:0005886">
    <property type="term" value="C:plasma membrane"/>
    <property type="evidence" value="ECO:0007669"/>
    <property type="project" value="TreeGrafter"/>
</dbReference>
<feature type="non-terminal residue" evidence="8">
    <location>
        <position position="252"/>
    </location>
</feature>
<gene>
    <name evidence="8" type="ORF">S01H1_19164</name>
</gene>
<sequence length="252" mass="28507">MDFYFTEEQERLRDEVRSFLKKEVTPGVVKETESRLGLGPHSWEFMRKAGARGWLCPTWPKQYGGLEASNIDKLIIQDEMAYHEAMEVWAGARMAGPTILLFGTDEQKREYLPPIARGEVDYAAGLSEPDAGSDLGAIKLHAVEDGDDYVLNGQKLFNTACHFAQYHWLGARTDLDAPKHRGLSLFVVDLKSPGITIRPIQTLGGWRTNEVFYDNVRVPKKNMVGDKNRGFYYLAISLDFDRVATTGNMRRS</sequence>
<feature type="domain" description="Acyl-CoA oxidase/dehydrogenase middle" evidence="6">
    <location>
        <begin position="123"/>
        <end position="216"/>
    </location>
</feature>
<feature type="domain" description="Acyl-CoA dehydrogenase/oxidase N-terminal" evidence="7">
    <location>
        <begin position="6"/>
        <end position="119"/>
    </location>
</feature>
<evidence type="ECO:0000259" key="7">
    <source>
        <dbReference type="Pfam" id="PF02771"/>
    </source>
</evidence>
<evidence type="ECO:0000313" key="8">
    <source>
        <dbReference type="EMBL" id="GAF92218.1"/>
    </source>
</evidence>
<evidence type="ECO:0000256" key="5">
    <source>
        <dbReference type="ARBA" id="ARBA00023002"/>
    </source>
</evidence>
<dbReference type="InterPro" id="IPR037069">
    <property type="entry name" value="AcylCoA_DH/ox_N_sf"/>
</dbReference>
<reference evidence="8" key="1">
    <citation type="journal article" date="2014" name="Front. Microbiol.">
        <title>High frequency of phylogenetically diverse reductive dehalogenase-homologous genes in deep subseafloor sedimentary metagenomes.</title>
        <authorList>
            <person name="Kawai M."/>
            <person name="Futagami T."/>
            <person name="Toyoda A."/>
            <person name="Takaki Y."/>
            <person name="Nishi S."/>
            <person name="Hori S."/>
            <person name="Arai W."/>
            <person name="Tsubouchi T."/>
            <person name="Morono Y."/>
            <person name="Uchiyama I."/>
            <person name="Ito T."/>
            <person name="Fujiyama A."/>
            <person name="Inagaki F."/>
            <person name="Takami H."/>
        </authorList>
    </citation>
    <scope>NUCLEOTIDE SEQUENCE</scope>
    <source>
        <strain evidence="8">Expedition CK06-06</strain>
    </source>
</reference>
<proteinExistence type="inferred from homology"/>
<dbReference type="GO" id="GO:0003995">
    <property type="term" value="F:acyl-CoA dehydrogenase activity"/>
    <property type="evidence" value="ECO:0007669"/>
    <property type="project" value="InterPro"/>
</dbReference>
<comment type="caution">
    <text evidence="8">The sequence shown here is derived from an EMBL/GenBank/DDBJ whole genome shotgun (WGS) entry which is preliminary data.</text>
</comment>
<dbReference type="InterPro" id="IPR006091">
    <property type="entry name" value="Acyl-CoA_Oxase/DH_mid-dom"/>
</dbReference>
<dbReference type="Gene3D" id="1.10.540.10">
    <property type="entry name" value="Acyl-CoA dehydrogenase/oxidase, N-terminal domain"/>
    <property type="match status" value="1"/>
</dbReference>
<keyword evidence="3" id="KW-0285">Flavoprotein</keyword>
<dbReference type="PANTHER" id="PTHR43292">
    <property type="entry name" value="ACYL-COA DEHYDROGENASE"/>
    <property type="match status" value="1"/>
</dbReference>
<comment type="similarity">
    <text evidence="2">Belongs to the acyl-CoA dehydrogenase family.</text>
</comment>
<evidence type="ECO:0000256" key="4">
    <source>
        <dbReference type="ARBA" id="ARBA00022827"/>
    </source>
</evidence>